<dbReference type="GO" id="GO:0005737">
    <property type="term" value="C:cytoplasm"/>
    <property type="evidence" value="ECO:0007669"/>
    <property type="project" value="TreeGrafter"/>
</dbReference>
<organism evidence="11">
    <name type="scientific">Anopheles triannulatus</name>
    <dbReference type="NCBI Taxonomy" id="58253"/>
    <lineage>
        <taxon>Eukaryota</taxon>
        <taxon>Metazoa</taxon>
        <taxon>Ecdysozoa</taxon>
        <taxon>Arthropoda</taxon>
        <taxon>Hexapoda</taxon>
        <taxon>Insecta</taxon>
        <taxon>Pterygota</taxon>
        <taxon>Neoptera</taxon>
        <taxon>Endopterygota</taxon>
        <taxon>Diptera</taxon>
        <taxon>Nematocera</taxon>
        <taxon>Culicoidea</taxon>
        <taxon>Culicidae</taxon>
        <taxon>Anophelinae</taxon>
        <taxon>Anopheles</taxon>
    </lineage>
</organism>
<dbReference type="EMBL" id="GGFK01012360">
    <property type="protein sequence ID" value="MBW45681.1"/>
    <property type="molecule type" value="Transcribed_RNA"/>
</dbReference>
<dbReference type="SUPFAM" id="SSF52129">
    <property type="entry name" value="Caspase-like"/>
    <property type="match status" value="1"/>
</dbReference>
<dbReference type="PANTHER" id="PTHR10454">
    <property type="entry name" value="CASPASE"/>
    <property type="match status" value="1"/>
</dbReference>
<dbReference type="GO" id="GO:0016322">
    <property type="term" value="P:neuron remodeling"/>
    <property type="evidence" value="ECO:0007669"/>
    <property type="project" value="UniProtKB-ARBA"/>
</dbReference>
<name>A0A2M4AY23_9DIPT</name>
<evidence type="ECO:0000256" key="7">
    <source>
        <dbReference type="RuleBase" id="RU003971"/>
    </source>
</evidence>
<evidence type="ECO:0000256" key="8">
    <source>
        <dbReference type="SAM" id="MobiDB-lite"/>
    </source>
</evidence>
<dbReference type="Pfam" id="PF00656">
    <property type="entry name" value="Peptidase_C14"/>
    <property type="match status" value="1"/>
</dbReference>
<dbReference type="InterPro" id="IPR001309">
    <property type="entry name" value="Pept_C14_p20"/>
</dbReference>
<keyword evidence="6" id="KW-0865">Zymogen</keyword>
<evidence type="ECO:0000259" key="10">
    <source>
        <dbReference type="PROSITE" id="PS50208"/>
    </source>
</evidence>
<dbReference type="InterPro" id="IPR015917">
    <property type="entry name" value="Pept_C14A"/>
</dbReference>
<feature type="region of interest" description="Disordered" evidence="8">
    <location>
        <begin position="1"/>
        <end position="28"/>
    </location>
</feature>
<protein>
    <submittedName>
        <fullName evidence="11">Putative caspase short class</fullName>
    </submittedName>
</protein>
<keyword evidence="3" id="KW-0053">Apoptosis</keyword>
<dbReference type="GO" id="GO:0043525">
    <property type="term" value="P:positive regulation of neuron apoptotic process"/>
    <property type="evidence" value="ECO:0007669"/>
    <property type="project" value="TreeGrafter"/>
</dbReference>
<evidence type="ECO:0000313" key="11">
    <source>
        <dbReference type="EMBL" id="MBW45681.1"/>
    </source>
</evidence>
<dbReference type="CDD" id="cd00032">
    <property type="entry name" value="CASc"/>
    <property type="match status" value="1"/>
</dbReference>
<dbReference type="GO" id="GO:0006508">
    <property type="term" value="P:proteolysis"/>
    <property type="evidence" value="ECO:0007669"/>
    <property type="project" value="UniProtKB-KW"/>
</dbReference>
<dbReference type="GO" id="GO:0045476">
    <property type="term" value="P:nurse cell apoptotic process"/>
    <property type="evidence" value="ECO:0007669"/>
    <property type="project" value="UniProtKB-ARBA"/>
</dbReference>
<dbReference type="PRINTS" id="PR00376">
    <property type="entry name" value="IL1BCENZYME"/>
</dbReference>
<dbReference type="InterPro" id="IPR011600">
    <property type="entry name" value="Pept_C14_caspase"/>
</dbReference>
<proteinExistence type="inferred from homology"/>
<evidence type="ECO:0000256" key="6">
    <source>
        <dbReference type="ARBA" id="ARBA00023145"/>
    </source>
</evidence>
<dbReference type="SMART" id="SM00115">
    <property type="entry name" value="CASc"/>
    <property type="match status" value="1"/>
</dbReference>
<dbReference type="PANTHER" id="PTHR10454:SF245">
    <property type="entry name" value="CASPASE-RELATED"/>
    <property type="match status" value="1"/>
</dbReference>
<dbReference type="InterPro" id="IPR002138">
    <property type="entry name" value="Pept_C14_p10"/>
</dbReference>
<dbReference type="PROSITE" id="PS50207">
    <property type="entry name" value="CASPASE_P10"/>
    <property type="match status" value="1"/>
</dbReference>
<evidence type="ECO:0000259" key="9">
    <source>
        <dbReference type="PROSITE" id="PS50207"/>
    </source>
</evidence>
<evidence type="ECO:0000256" key="3">
    <source>
        <dbReference type="ARBA" id="ARBA00022703"/>
    </source>
</evidence>
<reference evidence="11" key="1">
    <citation type="submission" date="2018-01" db="EMBL/GenBank/DDBJ databases">
        <title>An insight into the sialome of Amazonian anophelines.</title>
        <authorList>
            <person name="Ribeiro J.M."/>
            <person name="Scarpassa V."/>
            <person name="Calvo E."/>
        </authorList>
    </citation>
    <scope>NUCLEOTIDE SEQUENCE</scope>
    <source>
        <tissue evidence="11">Salivary glands</tissue>
    </source>
</reference>
<keyword evidence="4" id="KW-0378">Hydrolase</keyword>
<dbReference type="AlphaFoldDB" id="A0A2M4AY23"/>
<sequence>MFGKKKDTIDGRRISPGSSRSPENGSSSGPAYVIERYAAYYPMNHKRRGMALIFSHYNFAVPHMNFPPREGNRVDCDQLTEMLQKFGFDVHIYHDYKLAEIKDVTSKVAQMDHSDNDCLLLAVLTHGEKGDYLFAYDCVYEFSVIWSQFTADQCTTLAGRPKIFLIQACRGDELQSGVKVQRDGIARYSIPTHADFLFAYATIPGFMAFRNTTHGSWFINELCKEMRENGHKYDFLTLLTFVSQKVAFEHESVSNDPRFNMRKQMPCIVSMLTRVLLFNSI</sequence>
<dbReference type="GO" id="GO:0045751">
    <property type="term" value="P:negative regulation of Toll signaling pathway"/>
    <property type="evidence" value="ECO:0007669"/>
    <property type="project" value="UniProtKB-ARBA"/>
</dbReference>
<feature type="domain" description="Caspase family p10" evidence="9">
    <location>
        <begin position="186"/>
        <end position="280"/>
    </location>
</feature>
<comment type="similarity">
    <text evidence="1 7">Belongs to the peptidase C14A family.</text>
</comment>
<dbReference type="InterPro" id="IPR029030">
    <property type="entry name" value="Caspase-like_dom_sf"/>
</dbReference>
<feature type="domain" description="Caspase family p20" evidence="10">
    <location>
        <begin position="47"/>
        <end position="173"/>
    </location>
</feature>
<keyword evidence="5" id="KW-0788">Thiol protease</keyword>
<dbReference type="InterPro" id="IPR002398">
    <property type="entry name" value="Pept_C14"/>
</dbReference>
<keyword evidence="2" id="KW-0645">Protease</keyword>
<accession>A0A2M4AY23</accession>
<dbReference type="InterPro" id="IPR016129">
    <property type="entry name" value="Caspase_his_AS"/>
</dbReference>
<feature type="compositionally biased region" description="Low complexity" evidence="8">
    <location>
        <begin position="14"/>
        <end position="28"/>
    </location>
</feature>
<dbReference type="Gene3D" id="3.40.50.1460">
    <property type="match status" value="1"/>
</dbReference>
<evidence type="ECO:0000256" key="2">
    <source>
        <dbReference type="ARBA" id="ARBA00022670"/>
    </source>
</evidence>
<dbReference type="GO" id="GO:0004197">
    <property type="term" value="F:cysteine-type endopeptidase activity"/>
    <property type="evidence" value="ECO:0007669"/>
    <property type="project" value="InterPro"/>
</dbReference>
<feature type="compositionally biased region" description="Basic and acidic residues" evidence="8">
    <location>
        <begin position="1"/>
        <end position="13"/>
    </location>
</feature>
<dbReference type="GO" id="GO:1990525">
    <property type="term" value="F:BIR domain binding"/>
    <property type="evidence" value="ECO:0007669"/>
    <property type="project" value="UniProtKB-ARBA"/>
</dbReference>
<evidence type="ECO:0000256" key="4">
    <source>
        <dbReference type="ARBA" id="ARBA00022801"/>
    </source>
</evidence>
<evidence type="ECO:0000256" key="1">
    <source>
        <dbReference type="ARBA" id="ARBA00010134"/>
    </source>
</evidence>
<dbReference type="PROSITE" id="PS50208">
    <property type="entry name" value="CASPASE_P20"/>
    <property type="match status" value="1"/>
</dbReference>
<evidence type="ECO:0000256" key="5">
    <source>
        <dbReference type="ARBA" id="ARBA00022807"/>
    </source>
</evidence>
<dbReference type="PROSITE" id="PS01121">
    <property type="entry name" value="CASPASE_HIS"/>
    <property type="match status" value="1"/>
</dbReference>
<dbReference type="FunFam" id="3.40.50.1460:FF:000001">
    <property type="entry name" value="Caspase-3 preproprotein"/>
    <property type="match status" value="1"/>
</dbReference>